<keyword evidence="7 9" id="KW-0472">Membrane</keyword>
<gene>
    <name evidence="11" type="ORF">BE221DRAFT_205903</name>
    <name evidence="10" type="ORF">OT_ostta13g03030</name>
</gene>
<dbReference type="InterPro" id="IPR009542">
    <property type="entry name" value="Spc1/SPCS1"/>
</dbReference>
<feature type="transmembrane region" description="Helical" evidence="9">
    <location>
        <begin position="36"/>
        <end position="61"/>
    </location>
</feature>
<dbReference type="FunCoup" id="Q00WL6">
    <property type="interactions" value="862"/>
</dbReference>
<dbReference type="GO" id="GO:0005787">
    <property type="term" value="C:signal peptidase complex"/>
    <property type="evidence" value="ECO:0007669"/>
    <property type="project" value="InterPro"/>
</dbReference>
<evidence type="ECO:0000313" key="10">
    <source>
        <dbReference type="EMBL" id="CAL56645.1"/>
    </source>
</evidence>
<keyword evidence="5" id="KW-0256">Endoplasmic reticulum</keyword>
<protein>
    <recommendedName>
        <fullName evidence="3">Signal peptidase complex subunit 1</fullName>
    </recommendedName>
</protein>
<feature type="transmembrane region" description="Helical" evidence="9">
    <location>
        <begin position="12"/>
        <end position="30"/>
    </location>
</feature>
<comment type="function">
    <text evidence="8">Component of the signal peptidase complex (SPC) which catalyzes the cleavage of N-terminal signal sequences from nascent proteins as they are translocated into the lumen of the endoplasmic reticulum. Dispensable for SPC enzymatic activity.</text>
</comment>
<dbReference type="EMBL" id="CAID01000013">
    <property type="protein sequence ID" value="CAL56645.1"/>
    <property type="molecule type" value="Genomic_DNA"/>
</dbReference>
<dbReference type="PANTHER" id="PTHR13202:SF0">
    <property type="entry name" value="SIGNAL PEPTIDASE COMPLEX SUBUNIT 1"/>
    <property type="match status" value="1"/>
</dbReference>
<evidence type="ECO:0000256" key="8">
    <source>
        <dbReference type="ARBA" id="ARBA00045204"/>
    </source>
</evidence>
<name>Q00WL6_OSTTA</name>
<evidence type="ECO:0000313" key="12">
    <source>
        <dbReference type="Proteomes" id="UP000009170"/>
    </source>
</evidence>
<accession>Q00WL6</accession>
<dbReference type="GO" id="GO:0045047">
    <property type="term" value="P:protein targeting to ER"/>
    <property type="evidence" value="ECO:0007669"/>
    <property type="project" value="TreeGrafter"/>
</dbReference>
<dbReference type="OrthoDB" id="263893at2759"/>
<proteinExistence type="inferred from homology"/>
<sequence>MDFAGQRLSERLSAIGVGVGAAVSFAYGYTRGDYDGMIRLFFASVLVTGFITIPAWPFLYARNPVRWRESKPRANNGEKRRKKRRG</sequence>
<dbReference type="EMBL" id="KZ155784">
    <property type="protein sequence ID" value="OUS46413.1"/>
    <property type="molecule type" value="Genomic_DNA"/>
</dbReference>
<evidence type="ECO:0000256" key="3">
    <source>
        <dbReference type="ARBA" id="ARBA00017059"/>
    </source>
</evidence>
<dbReference type="PANTHER" id="PTHR13202">
    <property type="entry name" value="MICROSOMAL SIGNAL PEPTIDASE 12 KDA SUBUNIT"/>
    <property type="match status" value="1"/>
</dbReference>
<reference evidence="11" key="3">
    <citation type="submission" date="2017-04" db="EMBL/GenBank/DDBJ databases">
        <title>Population genomics of picophytoplankton unveils novel chromosome hypervariability.</title>
        <authorList>
            <consortium name="DOE Joint Genome Institute"/>
            <person name="Blanc-Mathieu R."/>
            <person name="Krasovec M."/>
            <person name="Hebrard M."/>
            <person name="Yau S."/>
            <person name="Desgranges E."/>
            <person name="Martin J."/>
            <person name="Schackwitz W."/>
            <person name="Kuo A."/>
            <person name="Salin G."/>
            <person name="Donnadieu C."/>
            <person name="Desdevises Y."/>
            <person name="Sanchez-Ferandin S."/>
            <person name="Moreau H."/>
            <person name="Rivals E."/>
            <person name="Grigoriev I.V."/>
            <person name="Grimsley N."/>
            <person name="Eyre-Walker A."/>
            <person name="Piganeau G."/>
        </authorList>
    </citation>
    <scope>NUCLEOTIDE SEQUENCE [LARGE SCALE GENOMIC DNA]</scope>
    <source>
        <strain evidence="11">RCC 1115</strain>
    </source>
</reference>
<dbReference type="Proteomes" id="UP000009170">
    <property type="component" value="Unassembled WGS sequence"/>
</dbReference>
<keyword evidence="12" id="KW-1185">Reference proteome</keyword>
<evidence type="ECO:0000256" key="1">
    <source>
        <dbReference type="ARBA" id="ARBA00004477"/>
    </source>
</evidence>
<dbReference type="OMA" id="FITIPAW"/>
<dbReference type="STRING" id="70448.Q00WL6"/>
<evidence type="ECO:0000256" key="7">
    <source>
        <dbReference type="ARBA" id="ARBA00023136"/>
    </source>
</evidence>
<accession>A0A454Y715</accession>
<organism evidence="10 12">
    <name type="scientific">Ostreococcus tauri</name>
    <name type="common">Marine green alga</name>
    <dbReference type="NCBI Taxonomy" id="70448"/>
    <lineage>
        <taxon>Eukaryota</taxon>
        <taxon>Viridiplantae</taxon>
        <taxon>Chlorophyta</taxon>
        <taxon>Mamiellophyceae</taxon>
        <taxon>Mamiellales</taxon>
        <taxon>Bathycoccaceae</taxon>
        <taxon>Ostreococcus</taxon>
    </lineage>
</organism>
<dbReference type="GO" id="GO:0006465">
    <property type="term" value="P:signal peptide processing"/>
    <property type="evidence" value="ECO:0007669"/>
    <property type="project" value="InterPro"/>
</dbReference>
<comment type="similarity">
    <text evidence="2">Belongs to the SPCS1 family.</text>
</comment>
<accession>A0A1Y5IEB8</accession>
<dbReference type="Proteomes" id="UP000195557">
    <property type="component" value="Unassembled WGS sequence"/>
</dbReference>
<evidence type="ECO:0000256" key="9">
    <source>
        <dbReference type="SAM" id="Phobius"/>
    </source>
</evidence>
<evidence type="ECO:0000313" key="11">
    <source>
        <dbReference type="EMBL" id="OUS46413.1"/>
    </source>
</evidence>
<evidence type="ECO:0000256" key="5">
    <source>
        <dbReference type="ARBA" id="ARBA00022824"/>
    </source>
</evidence>
<keyword evidence="4 9" id="KW-0812">Transmembrane</keyword>
<evidence type="ECO:0000256" key="2">
    <source>
        <dbReference type="ARBA" id="ARBA00005245"/>
    </source>
</evidence>
<keyword evidence="6 9" id="KW-1133">Transmembrane helix</keyword>
<dbReference type="KEGG" id="ota:OT_ostta13g03030"/>
<evidence type="ECO:0000256" key="6">
    <source>
        <dbReference type="ARBA" id="ARBA00022989"/>
    </source>
</evidence>
<dbReference type="Pfam" id="PF06645">
    <property type="entry name" value="SPC12"/>
    <property type="match status" value="1"/>
</dbReference>
<reference evidence="10" key="2">
    <citation type="journal article" date="2014" name="BMC Genomics">
        <title>An improved genome of the model marine alga Ostreococcus tauri unfolds by assessing Illumina de novo assemblies.</title>
        <authorList>
            <person name="Blanc-Mathieu R."/>
            <person name="Verhelst B."/>
            <person name="Derelle E."/>
            <person name="Rombauts S."/>
            <person name="Bouget F.Y."/>
            <person name="Carre I."/>
            <person name="Chateau A."/>
            <person name="Eyre-Walker A."/>
            <person name="Grimsley N."/>
            <person name="Moreau H."/>
            <person name="Piegu B."/>
            <person name="Rivals E."/>
            <person name="Schackwitz W."/>
            <person name="Van de Peer Y."/>
            <person name="Piganeau G."/>
        </authorList>
    </citation>
    <scope>NUCLEOTIDE SEQUENCE</scope>
    <source>
        <strain evidence="10">RCC4221</strain>
    </source>
</reference>
<evidence type="ECO:0000256" key="4">
    <source>
        <dbReference type="ARBA" id="ARBA00022692"/>
    </source>
</evidence>
<dbReference type="RefSeq" id="XP_003082788.1">
    <property type="nucleotide sequence ID" value="XM_003082740.1"/>
</dbReference>
<dbReference type="InParanoid" id="Q00WL6"/>
<dbReference type="GeneID" id="9837394"/>
<dbReference type="AlphaFoldDB" id="Q00WL6"/>
<comment type="subcellular location">
    <subcellularLocation>
        <location evidence="1">Endoplasmic reticulum membrane</location>
        <topology evidence="1">Multi-pass membrane protein</topology>
    </subcellularLocation>
</comment>
<reference evidence="10 12" key="1">
    <citation type="journal article" date="2006" name="Proc. Natl. Acad. Sci. U.S.A.">
        <title>Genome analysis of the smallest free-living eukaryote Ostreococcus tauri unveils many unique features.</title>
        <authorList>
            <person name="Derelle E."/>
            <person name="Ferraz C."/>
            <person name="Rombauts S."/>
            <person name="Rouze P."/>
            <person name="Worden A.Z."/>
            <person name="Robbens S."/>
            <person name="Partensky F."/>
            <person name="Degroeve S."/>
            <person name="Echeynie S."/>
            <person name="Cooke R."/>
            <person name="Saeys Y."/>
            <person name="Wuyts J."/>
            <person name="Jabbari K."/>
            <person name="Bowler C."/>
            <person name="Panaud O."/>
            <person name="Piegu B."/>
            <person name="Ball S.G."/>
            <person name="Ral J.-P."/>
            <person name="Bouget F.-Y."/>
            <person name="Piganeau G."/>
            <person name="De Baets B."/>
            <person name="Picard A."/>
            <person name="Delseny M."/>
            <person name="Demaille J."/>
            <person name="Van de Peer Y."/>
            <person name="Moreau H."/>
        </authorList>
    </citation>
    <scope>NUCLEOTIDE SEQUENCE [LARGE SCALE GENOMIC DNA]</scope>
    <source>
        <strain evidence="10 12">OTTH0595</strain>
    </source>
</reference>